<dbReference type="GO" id="GO:0004361">
    <property type="term" value="F:glutaryl-CoA dehydrogenase activity"/>
    <property type="evidence" value="ECO:0007669"/>
    <property type="project" value="UniProtKB-EC"/>
</dbReference>
<evidence type="ECO:0000313" key="16">
    <source>
        <dbReference type="Proteomes" id="UP000319746"/>
    </source>
</evidence>
<dbReference type="EMBL" id="VFOU01000001">
    <property type="protein sequence ID" value="TQL74103.1"/>
    <property type="molecule type" value="Genomic_DNA"/>
</dbReference>
<dbReference type="Proteomes" id="UP000319746">
    <property type="component" value="Unassembled WGS sequence"/>
</dbReference>
<evidence type="ECO:0000256" key="4">
    <source>
        <dbReference type="ARBA" id="ARBA00022827"/>
    </source>
</evidence>
<sequence>MSKTQLRNSKTDLFNIASMLTDAELEVRDKVAEFVDRRVRPNIAQWFDDAHLPMELIPEMAELGLFGMHIDGYGCGGRSAVEYGIAMQEMEAGDSGLRTVISVQGSLAMTAIAKNGSEEQKQTWLPKMATGEIIGCFGLTEPTAGSDPSSMATHAKLVNGEWVLNGAKRWIGLATVAQVAIIWAKVSVADAKAAGVHPDGDTRPDDEMVVRGFIVPTETAGFRAEAIEQKLSMRASLQCDIALDDARVPVDAILPHNPGLRGPFLCLNEARYGIAWGALGAARDSIKDALEYASTRMQFGKPLTAYQLTQKKLADMTIALNKGQLMALQLGRANDAGTMELHQISMAKLDNVRVSIEIARECRTILGGNGITGDYSPLRHANNLESVRTYEGTDEVHTLIVGQKLTGEAAFS</sequence>
<evidence type="ECO:0000256" key="2">
    <source>
        <dbReference type="ARBA" id="ARBA00009347"/>
    </source>
</evidence>
<dbReference type="InterPro" id="IPR006091">
    <property type="entry name" value="Acyl-CoA_Oxase/DH_mid-dom"/>
</dbReference>
<organism evidence="15 16">
    <name type="scientific">Enteractinococcus coprophilus</name>
    <dbReference type="NCBI Taxonomy" id="1027633"/>
    <lineage>
        <taxon>Bacteria</taxon>
        <taxon>Bacillati</taxon>
        <taxon>Actinomycetota</taxon>
        <taxon>Actinomycetes</taxon>
        <taxon>Micrococcales</taxon>
        <taxon>Micrococcaceae</taxon>
    </lineage>
</organism>
<dbReference type="InterPro" id="IPR009075">
    <property type="entry name" value="AcylCo_DH/oxidase_C"/>
</dbReference>
<dbReference type="GO" id="GO:0046949">
    <property type="term" value="P:fatty-acyl-CoA biosynthetic process"/>
    <property type="evidence" value="ECO:0007669"/>
    <property type="project" value="TreeGrafter"/>
</dbReference>
<evidence type="ECO:0000256" key="7">
    <source>
        <dbReference type="ARBA" id="ARBA00037899"/>
    </source>
</evidence>
<dbReference type="PANTHER" id="PTHR42807">
    <property type="entry name" value="GLUTARYL-COA DEHYDROGENASE, MITOCHONDRIAL"/>
    <property type="match status" value="1"/>
</dbReference>
<dbReference type="InterPro" id="IPR052033">
    <property type="entry name" value="Glutaryl-CoA_DH_mitochondrial"/>
</dbReference>
<evidence type="ECO:0000256" key="1">
    <source>
        <dbReference type="ARBA" id="ARBA00001974"/>
    </source>
</evidence>
<comment type="catalytic activity">
    <reaction evidence="10">
        <text>glutaryl-CoA + oxidized [electron-transfer flavoprotein] + 2 H(+) = (2E)-butenoyl-CoA + reduced [electron-transfer flavoprotein] + CO2</text>
        <dbReference type="Rhea" id="RHEA:13389"/>
        <dbReference type="Rhea" id="RHEA-COMP:10685"/>
        <dbReference type="Rhea" id="RHEA-COMP:10686"/>
        <dbReference type="ChEBI" id="CHEBI:15378"/>
        <dbReference type="ChEBI" id="CHEBI:16526"/>
        <dbReference type="ChEBI" id="CHEBI:57332"/>
        <dbReference type="ChEBI" id="CHEBI:57378"/>
        <dbReference type="ChEBI" id="CHEBI:57692"/>
        <dbReference type="ChEBI" id="CHEBI:58307"/>
        <dbReference type="EC" id="1.3.8.6"/>
    </reaction>
</comment>
<reference evidence="15 16" key="1">
    <citation type="submission" date="2019-06" db="EMBL/GenBank/DDBJ databases">
        <title>Sequencing the genomes of 1000 actinobacteria strains.</title>
        <authorList>
            <person name="Klenk H.-P."/>
        </authorList>
    </citation>
    <scope>NUCLEOTIDE SEQUENCE [LARGE SCALE GENOMIC DNA]</scope>
    <source>
        <strain evidence="15 16">DSM 24083</strain>
    </source>
</reference>
<dbReference type="Pfam" id="PF02770">
    <property type="entry name" value="Acyl-CoA_dh_M"/>
    <property type="match status" value="1"/>
</dbReference>
<dbReference type="Gene3D" id="1.20.140.10">
    <property type="entry name" value="Butyryl-CoA Dehydrogenase, subunit A, domain 3"/>
    <property type="match status" value="1"/>
</dbReference>
<comment type="cofactor">
    <cofactor evidence="1 11">
        <name>FAD</name>
        <dbReference type="ChEBI" id="CHEBI:57692"/>
    </cofactor>
</comment>
<keyword evidence="5" id="KW-0809">Transit peptide</keyword>
<evidence type="ECO:0000313" key="15">
    <source>
        <dbReference type="EMBL" id="TQL74103.1"/>
    </source>
</evidence>
<evidence type="ECO:0000256" key="10">
    <source>
        <dbReference type="ARBA" id="ARBA00049493"/>
    </source>
</evidence>
<dbReference type="Pfam" id="PF00441">
    <property type="entry name" value="Acyl-CoA_dh_1"/>
    <property type="match status" value="1"/>
</dbReference>
<accession>A0A543ANF0</accession>
<evidence type="ECO:0000256" key="6">
    <source>
        <dbReference type="ARBA" id="ARBA00023002"/>
    </source>
</evidence>
<evidence type="ECO:0000259" key="13">
    <source>
        <dbReference type="Pfam" id="PF02770"/>
    </source>
</evidence>
<dbReference type="Gene3D" id="1.10.540.10">
    <property type="entry name" value="Acyl-CoA dehydrogenase/oxidase, N-terminal domain"/>
    <property type="match status" value="1"/>
</dbReference>
<feature type="domain" description="Acyl-CoA dehydrogenase/oxidase C-terminal" evidence="12">
    <location>
        <begin position="266"/>
        <end position="405"/>
    </location>
</feature>
<evidence type="ECO:0000256" key="9">
    <source>
        <dbReference type="ARBA" id="ARBA00039033"/>
    </source>
</evidence>
<evidence type="ECO:0000259" key="12">
    <source>
        <dbReference type="Pfam" id="PF00441"/>
    </source>
</evidence>
<proteinExistence type="inferred from homology"/>
<keyword evidence="3 11" id="KW-0285">Flavoprotein</keyword>
<dbReference type="InterPro" id="IPR009100">
    <property type="entry name" value="AcylCoA_DH/oxidase_NM_dom_sf"/>
</dbReference>
<protein>
    <recommendedName>
        <fullName evidence="9">glutaryl-CoA dehydrogenase (ETF)</fullName>
        <ecNumber evidence="9">1.3.8.6</ecNumber>
    </recommendedName>
</protein>
<dbReference type="Pfam" id="PF02771">
    <property type="entry name" value="Acyl-CoA_dh_N"/>
    <property type="match status" value="1"/>
</dbReference>
<evidence type="ECO:0000256" key="8">
    <source>
        <dbReference type="ARBA" id="ARBA00037927"/>
    </source>
</evidence>
<dbReference type="OrthoDB" id="9770681at2"/>
<dbReference type="InterPro" id="IPR036250">
    <property type="entry name" value="AcylCo_DH-like_C"/>
</dbReference>
<feature type="domain" description="Acyl-CoA oxidase/dehydrogenase middle" evidence="13">
    <location>
        <begin position="136"/>
        <end position="245"/>
    </location>
</feature>
<dbReference type="SUPFAM" id="SSF56645">
    <property type="entry name" value="Acyl-CoA dehydrogenase NM domain-like"/>
    <property type="match status" value="1"/>
</dbReference>
<comment type="caution">
    <text evidence="15">The sequence shown here is derived from an EMBL/GenBank/DDBJ whole genome shotgun (WGS) entry which is preliminary data.</text>
</comment>
<name>A0A543ANF0_9MICC</name>
<evidence type="ECO:0000259" key="14">
    <source>
        <dbReference type="Pfam" id="PF02771"/>
    </source>
</evidence>
<evidence type="ECO:0000256" key="11">
    <source>
        <dbReference type="RuleBase" id="RU362125"/>
    </source>
</evidence>
<dbReference type="EC" id="1.3.8.6" evidence="9"/>
<dbReference type="PROSITE" id="PS00072">
    <property type="entry name" value="ACYL_COA_DH_1"/>
    <property type="match status" value="1"/>
</dbReference>
<dbReference type="GO" id="GO:0050660">
    <property type="term" value="F:flavin adenine dinucleotide binding"/>
    <property type="evidence" value="ECO:0007669"/>
    <property type="project" value="InterPro"/>
</dbReference>
<dbReference type="InterPro" id="IPR046373">
    <property type="entry name" value="Acyl-CoA_Oxase/DH_mid-dom_sf"/>
</dbReference>
<dbReference type="InterPro" id="IPR006089">
    <property type="entry name" value="Acyl-CoA_DH_CS"/>
</dbReference>
<comment type="similarity">
    <text evidence="2 11">Belongs to the acyl-CoA dehydrogenase family.</text>
</comment>
<dbReference type="InterPro" id="IPR013786">
    <property type="entry name" value="AcylCoA_DH/ox_N"/>
</dbReference>
<keyword evidence="6 11" id="KW-0560">Oxidoreductase</keyword>
<dbReference type="Gene3D" id="2.40.110.10">
    <property type="entry name" value="Butyryl-CoA Dehydrogenase, subunit A, domain 2"/>
    <property type="match status" value="1"/>
</dbReference>
<dbReference type="InterPro" id="IPR037069">
    <property type="entry name" value="AcylCoA_DH/ox_N_sf"/>
</dbReference>
<dbReference type="GO" id="GO:0033539">
    <property type="term" value="P:fatty acid beta-oxidation using acyl-CoA dehydrogenase"/>
    <property type="evidence" value="ECO:0007669"/>
    <property type="project" value="TreeGrafter"/>
</dbReference>
<comment type="pathway">
    <text evidence="8">Amino-acid metabolism; tryptophan metabolism.</text>
</comment>
<evidence type="ECO:0000256" key="5">
    <source>
        <dbReference type="ARBA" id="ARBA00022946"/>
    </source>
</evidence>
<dbReference type="RefSeq" id="WP_141864509.1">
    <property type="nucleotide sequence ID" value="NZ_BAABAN010000016.1"/>
</dbReference>
<dbReference type="PANTHER" id="PTHR42807:SF1">
    <property type="entry name" value="GLUTARYL-COA DEHYDROGENASE, MITOCHONDRIAL"/>
    <property type="match status" value="1"/>
</dbReference>
<comment type="pathway">
    <text evidence="7">Amino-acid metabolism; lysine degradation.</text>
</comment>
<dbReference type="GO" id="GO:0000062">
    <property type="term" value="F:fatty-acyl-CoA binding"/>
    <property type="evidence" value="ECO:0007669"/>
    <property type="project" value="TreeGrafter"/>
</dbReference>
<feature type="domain" description="Acyl-CoA dehydrogenase/oxidase N-terminal" evidence="14">
    <location>
        <begin position="21"/>
        <end position="132"/>
    </location>
</feature>
<evidence type="ECO:0000256" key="3">
    <source>
        <dbReference type="ARBA" id="ARBA00022630"/>
    </source>
</evidence>
<gene>
    <name evidence="15" type="ORF">FB556_0554</name>
</gene>
<keyword evidence="16" id="KW-1185">Reference proteome</keyword>
<keyword evidence="4 11" id="KW-0274">FAD</keyword>
<dbReference type="AlphaFoldDB" id="A0A543ANF0"/>
<dbReference type="FunFam" id="1.10.540.10:FF:000026">
    <property type="entry name" value="Acyl-CoA dehydrogenase medium chain"/>
    <property type="match status" value="1"/>
</dbReference>
<dbReference type="SUPFAM" id="SSF47203">
    <property type="entry name" value="Acyl-CoA dehydrogenase C-terminal domain-like"/>
    <property type="match status" value="1"/>
</dbReference>